<protein>
    <submittedName>
        <fullName evidence="3">CARDB domain-containing protein</fullName>
    </submittedName>
</protein>
<feature type="domain" description="CARDB" evidence="2">
    <location>
        <begin position="500"/>
        <end position="569"/>
    </location>
</feature>
<gene>
    <name evidence="3" type="ORF">ACFQL9_11970</name>
</gene>
<dbReference type="InterPro" id="IPR013783">
    <property type="entry name" value="Ig-like_fold"/>
</dbReference>
<comment type="caution">
    <text evidence="3">The sequence shown here is derived from an EMBL/GenBank/DDBJ whole genome shotgun (WGS) entry which is preliminary data.</text>
</comment>
<reference evidence="3 4" key="1">
    <citation type="journal article" date="2019" name="Int. J. Syst. Evol. Microbiol.">
        <title>The Global Catalogue of Microorganisms (GCM) 10K type strain sequencing project: providing services to taxonomists for standard genome sequencing and annotation.</title>
        <authorList>
            <consortium name="The Broad Institute Genomics Platform"/>
            <consortium name="The Broad Institute Genome Sequencing Center for Infectious Disease"/>
            <person name="Wu L."/>
            <person name="Ma J."/>
        </authorList>
    </citation>
    <scope>NUCLEOTIDE SEQUENCE [LARGE SCALE GENOMIC DNA]</scope>
    <source>
        <strain evidence="3 4">DT31</strain>
    </source>
</reference>
<dbReference type="AlphaFoldDB" id="A0ABD5WHP5"/>
<proteinExistence type="predicted"/>
<dbReference type="Gene3D" id="2.60.40.10">
    <property type="entry name" value="Immunoglobulins"/>
    <property type="match status" value="2"/>
</dbReference>
<accession>A0ABD5WHP5</accession>
<sequence length="724" mass="73366">MHQRLVPVAVCCWLLLAPVAAPVAAPSATATTAAVGGAGAAVDDPAAASSPSGAPVSSASVASAATADHDIRLTTTLALTPDTPGEVTVTLTFAIPERVTALDTTISPDADPVSLDGFAAADGDTYEWDGDTATPTITYRLPANRTSATARLDRGSAGVDAPRAPPSASAPAAQVDGERYLFADPGPWALVAVPSPGVGWRYRGDVVGLTRTADTAGPGAVGSRVAFLGEHTVRERTAHGQTFRLVVPAAADEMREDPAAVLDALASASETLRVGDRDGSVFLVAAPTDVPWAVRGLQTGDADAWVRADEPLTSPESPWLHEYVHTRQSFATTAETRWVVEGSADYYAALLALRQGLVGFDEFADHLAQGARDPFAEAVLADPDTWVAGAQYRKGGLVAGDLDRRIRLASDGGATLSTVVARLNAEGDAVSGDRFEALVADAGDADVGDAAGRFTRTDAAPDMWSAEAHAAAFDTAVARIRVDAPDDVAVSGEYRNATVTPPATLAVGETVAVPVAVGNAGDAAGTYRLRATVDGRTVATANGTLAPGANATARLSWTPSAAGTYTLSVRGRSYEVTVAEPAAPTVAALSTNRTSVAPGGSVLVVAEVTADGPVPADGDLTVRVDGRTVATVRVRVAPNGSTTLRVPVVLDSPGEYVVAVGDARATVTVAATAAADGAGAADERGTDPEGTAVSTPGFGASDALAGVAVAVVGAAAARRRRSER</sequence>
<dbReference type="InterPro" id="IPR011635">
    <property type="entry name" value="CARDB"/>
</dbReference>
<dbReference type="Pfam" id="PF07705">
    <property type="entry name" value="CARDB"/>
    <property type="match status" value="1"/>
</dbReference>
<dbReference type="EMBL" id="JBHTAH010000010">
    <property type="protein sequence ID" value="MFC7070359.1"/>
    <property type="molecule type" value="Genomic_DNA"/>
</dbReference>
<dbReference type="PROSITE" id="PS50194">
    <property type="entry name" value="FILAMIN_REPEAT"/>
    <property type="match status" value="1"/>
</dbReference>
<name>A0ABD5WHP5_9EURY</name>
<organism evidence="3 4">
    <name type="scientific">Halobaculum lipolyticum</name>
    <dbReference type="NCBI Taxonomy" id="3032001"/>
    <lineage>
        <taxon>Archaea</taxon>
        <taxon>Methanobacteriati</taxon>
        <taxon>Methanobacteriota</taxon>
        <taxon>Stenosarchaea group</taxon>
        <taxon>Halobacteria</taxon>
        <taxon>Halobacteriales</taxon>
        <taxon>Haloferacaceae</taxon>
        <taxon>Halobaculum</taxon>
    </lineage>
</organism>
<dbReference type="RefSeq" id="WP_390210642.1">
    <property type="nucleotide sequence ID" value="NZ_JBHTAH010000010.1"/>
</dbReference>
<dbReference type="InterPro" id="IPR027268">
    <property type="entry name" value="Peptidase_M4/M1_CTD_sf"/>
</dbReference>
<evidence type="ECO:0000259" key="2">
    <source>
        <dbReference type="Pfam" id="PF07705"/>
    </source>
</evidence>
<evidence type="ECO:0000313" key="3">
    <source>
        <dbReference type="EMBL" id="MFC7070359.1"/>
    </source>
</evidence>
<dbReference type="Proteomes" id="UP001596461">
    <property type="component" value="Unassembled WGS sequence"/>
</dbReference>
<dbReference type="Gene3D" id="1.10.390.10">
    <property type="entry name" value="Neutral Protease Domain 2"/>
    <property type="match status" value="1"/>
</dbReference>
<evidence type="ECO:0000313" key="4">
    <source>
        <dbReference type="Proteomes" id="UP001596461"/>
    </source>
</evidence>
<feature type="region of interest" description="Disordered" evidence="1">
    <location>
        <begin position="676"/>
        <end position="697"/>
    </location>
</feature>
<evidence type="ECO:0000256" key="1">
    <source>
        <dbReference type="SAM" id="MobiDB-lite"/>
    </source>
</evidence>
<keyword evidence="4" id="KW-1185">Reference proteome</keyword>
<dbReference type="InterPro" id="IPR017868">
    <property type="entry name" value="Filamin/ABP280_repeat-like"/>
</dbReference>